<accession>A0A9W7CCH3</accession>
<dbReference type="EMBL" id="BRXW01000054">
    <property type="protein sequence ID" value="GMI03210.1"/>
    <property type="molecule type" value="Genomic_DNA"/>
</dbReference>
<dbReference type="GO" id="GO:0000149">
    <property type="term" value="F:SNARE binding"/>
    <property type="evidence" value="ECO:0007669"/>
    <property type="project" value="TreeGrafter"/>
</dbReference>
<dbReference type="Proteomes" id="UP001165122">
    <property type="component" value="Unassembled WGS sequence"/>
</dbReference>
<organism evidence="3 4">
    <name type="scientific">Triparma laevis f. longispina</name>
    <dbReference type="NCBI Taxonomy" id="1714387"/>
    <lineage>
        <taxon>Eukaryota</taxon>
        <taxon>Sar</taxon>
        <taxon>Stramenopiles</taxon>
        <taxon>Ochrophyta</taxon>
        <taxon>Bolidophyceae</taxon>
        <taxon>Parmales</taxon>
        <taxon>Triparmaceae</taxon>
        <taxon>Triparma</taxon>
    </lineage>
</organism>
<feature type="domain" description="Zinc finger Sec23/Sec24-type" evidence="2">
    <location>
        <begin position="293"/>
        <end position="325"/>
    </location>
</feature>
<dbReference type="GO" id="GO:0006886">
    <property type="term" value="P:intracellular protein transport"/>
    <property type="evidence" value="ECO:0007669"/>
    <property type="project" value="InterPro"/>
</dbReference>
<keyword evidence="4" id="KW-1185">Reference proteome</keyword>
<protein>
    <recommendedName>
        <fullName evidence="2">Zinc finger Sec23/Sec24-type domain-containing protein</fullName>
    </recommendedName>
</protein>
<dbReference type="InterPro" id="IPR036174">
    <property type="entry name" value="Znf_Sec23_Sec24_sf"/>
</dbReference>
<proteinExistence type="predicted"/>
<dbReference type="PANTHER" id="PTHR13803">
    <property type="entry name" value="SEC24-RELATED PROTEIN"/>
    <property type="match status" value="1"/>
</dbReference>
<feature type="region of interest" description="Disordered" evidence="1">
    <location>
        <begin position="1"/>
        <end position="107"/>
    </location>
</feature>
<evidence type="ECO:0000259" key="2">
    <source>
        <dbReference type="Pfam" id="PF04810"/>
    </source>
</evidence>
<feature type="compositionally biased region" description="Pro residues" evidence="1">
    <location>
        <begin position="85"/>
        <end position="95"/>
    </location>
</feature>
<feature type="region of interest" description="Disordered" evidence="1">
    <location>
        <begin position="190"/>
        <end position="225"/>
    </location>
</feature>
<sequence length="982" mass="107163">MPLPPPPLTSGEPAPPFSPIRSGRKKLPPPPFSSSSFRKPPPPPLNLSAHLSQAQPEPPPKMPPTTPVNKRAGVDINVPQFKPKVPSPKVSPPKTLPEHHLPIPAPTSIPAPAPKILAPRTHRPPAPAVPFIPNNRVTTHFKDTSSLATCQPPPPLQVQLRPPHDEAISVASDDLSNIFIKSAPPSSALTIPPTPIHTKRYKIPGDVSSSDDDNDDDTTTNNSIYDDNLTFDSNIQIIPTNIITSPFSVWHATKPQHELLPMSITLKPFLQNDGPTIPQPPANAALHLPPRYVRCRECKGFLNMYAHFERHSWLCGFCSVFHDLPYGFFPRPEVERLHPEKIYDHFYGERKDMTTPVVTFPMASNYRIVPTLPIPIYVVAEAGYTLPKNTVGCVFVVSSKSVTAVCSDNSCFTLSDFEDLIIPAPLASFRHKDVGAVQNVVDGVLKNSPPAAQDVDFERALTIAANIASYLGGGELNLVSNTFSPTLDFATKFSKFTIQCNTCTAVVDTAGVERNNLTIQKMGNGGSVDEGYYDVTIRIRCSRALRVTGISGPGVIKSEIPPFLPRDGSSLLHNGDPSRVALEMLEDDMISAFTVPKCSLDATFKVNLEFDFRDADATNSYRKVELSGRAMMQMSCVFTDKDNNRFLTVGSRAWDATMDTGAVAKGLSVLGWVDTVSNSAINLLNGDASVGKVEEGRKLVRNYAGRFFNKFQSNANSAHLLKFIPVLCLGLEKSPGFRSDLEESVRSRYLQALGRGKGWLGKIAAPAFLNLNAEEEGEGGGWWWGLGIGEDEEDADWWPESVLKRSLPLSKVRMERLDCCYCLCDGLTLTILRRKEAGEQALRDAVDSPVVTQLLAFCEVGVKIRVEEEDDNNPGARQFFERLIEDRGSWVGGSFTLMDYTRYLDGSGIAAASKEFGGRGVIGMGRGRVARPAYNYNGINSPAKGVGSPPKSFNFAPPPPIVGGHNNFAPPPPPPPPTSFSY</sequence>
<evidence type="ECO:0000256" key="1">
    <source>
        <dbReference type="SAM" id="MobiDB-lite"/>
    </source>
</evidence>
<dbReference type="Pfam" id="PF04810">
    <property type="entry name" value="zf-Sec23_Sec24"/>
    <property type="match status" value="1"/>
</dbReference>
<feature type="compositionally biased region" description="Pro residues" evidence="1">
    <location>
        <begin position="56"/>
        <end position="66"/>
    </location>
</feature>
<name>A0A9W7CCH3_9STRA</name>
<dbReference type="InterPro" id="IPR006895">
    <property type="entry name" value="Znf_Sec23_Sec24"/>
</dbReference>
<feature type="compositionally biased region" description="Acidic residues" evidence="1">
    <location>
        <begin position="209"/>
        <end position="218"/>
    </location>
</feature>
<dbReference type="OrthoDB" id="10371838at2759"/>
<feature type="compositionally biased region" description="Pro residues" evidence="1">
    <location>
        <begin position="1"/>
        <end position="18"/>
    </location>
</feature>
<feature type="compositionally biased region" description="Pro residues" evidence="1">
    <location>
        <begin position="969"/>
        <end position="982"/>
    </location>
</feature>
<dbReference type="InterPro" id="IPR050550">
    <property type="entry name" value="SEC23_SEC24_subfamily"/>
</dbReference>
<dbReference type="GO" id="GO:0070971">
    <property type="term" value="C:endoplasmic reticulum exit site"/>
    <property type="evidence" value="ECO:0007669"/>
    <property type="project" value="TreeGrafter"/>
</dbReference>
<dbReference type="SUPFAM" id="SSF82919">
    <property type="entry name" value="Zn-finger domain of Sec23/24"/>
    <property type="match status" value="1"/>
</dbReference>
<evidence type="ECO:0000313" key="4">
    <source>
        <dbReference type="Proteomes" id="UP001165122"/>
    </source>
</evidence>
<dbReference type="GO" id="GO:0030127">
    <property type="term" value="C:COPII vesicle coat"/>
    <property type="evidence" value="ECO:0007669"/>
    <property type="project" value="InterPro"/>
</dbReference>
<dbReference type="Gene3D" id="2.30.30.380">
    <property type="entry name" value="Zn-finger domain of Sec23/24"/>
    <property type="match status" value="1"/>
</dbReference>
<dbReference type="GO" id="GO:0008270">
    <property type="term" value="F:zinc ion binding"/>
    <property type="evidence" value="ECO:0007669"/>
    <property type="project" value="InterPro"/>
</dbReference>
<comment type="caution">
    <text evidence="3">The sequence shown here is derived from an EMBL/GenBank/DDBJ whole genome shotgun (WGS) entry which is preliminary data.</text>
</comment>
<dbReference type="GO" id="GO:0090110">
    <property type="term" value="P:COPII-coated vesicle cargo loading"/>
    <property type="evidence" value="ECO:0007669"/>
    <property type="project" value="TreeGrafter"/>
</dbReference>
<dbReference type="Gene3D" id="2.60.40.1670">
    <property type="entry name" value="beta-sandwich domain of Sec23/24"/>
    <property type="match status" value="1"/>
</dbReference>
<dbReference type="AlphaFoldDB" id="A0A9W7CCH3"/>
<reference evidence="4" key="1">
    <citation type="journal article" date="2023" name="Commun. Biol.">
        <title>Genome analysis of Parmales, the sister group of diatoms, reveals the evolutionary specialization of diatoms from phago-mixotrophs to photoautotrophs.</title>
        <authorList>
            <person name="Ban H."/>
            <person name="Sato S."/>
            <person name="Yoshikawa S."/>
            <person name="Yamada K."/>
            <person name="Nakamura Y."/>
            <person name="Ichinomiya M."/>
            <person name="Sato N."/>
            <person name="Blanc-Mathieu R."/>
            <person name="Endo H."/>
            <person name="Kuwata A."/>
            <person name="Ogata H."/>
        </authorList>
    </citation>
    <scope>NUCLEOTIDE SEQUENCE [LARGE SCALE GENOMIC DNA]</scope>
    <source>
        <strain evidence="4">NIES 3700</strain>
    </source>
</reference>
<evidence type="ECO:0000313" key="3">
    <source>
        <dbReference type="EMBL" id="GMI03210.1"/>
    </source>
</evidence>
<gene>
    <name evidence="3" type="ORF">TrLO_g15000</name>
</gene>
<feature type="region of interest" description="Disordered" evidence="1">
    <location>
        <begin position="946"/>
        <end position="982"/>
    </location>
</feature>